<feature type="region of interest" description="Disordered" evidence="1">
    <location>
        <begin position="791"/>
        <end position="821"/>
    </location>
</feature>
<feature type="region of interest" description="Disordered" evidence="1">
    <location>
        <begin position="519"/>
        <end position="539"/>
    </location>
</feature>
<feature type="compositionally biased region" description="Polar residues" evidence="1">
    <location>
        <begin position="1101"/>
        <end position="1124"/>
    </location>
</feature>
<organism evidence="3 4">
    <name type="scientific">Byssothecium circinans</name>
    <dbReference type="NCBI Taxonomy" id="147558"/>
    <lineage>
        <taxon>Eukaryota</taxon>
        <taxon>Fungi</taxon>
        <taxon>Dikarya</taxon>
        <taxon>Ascomycota</taxon>
        <taxon>Pezizomycotina</taxon>
        <taxon>Dothideomycetes</taxon>
        <taxon>Pleosporomycetidae</taxon>
        <taxon>Pleosporales</taxon>
        <taxon>Massarineae</taxon>
        <taxon>Massarinaceae</taxon>
        <taxon>Byssothecium</taxon>
    </lineage>
</organism>
<evidence type="ECO:0000313" key="4">
    <source>
        <dbReference type="Proteomes" id="UP000800035"/>
    </source>
</evidence>
<feature type="transmembrane region" description="Helical" evidence="2">
    <location>
        <begin position="1312"/>
        <end position="1334"/>
    </location>
</feature>
<keyword evidence="2" id="KW-1133">Transmembrane helix</keyword>
<evidence type="ECO:0000313" key="3">
    <source>
        <dbReference type="EMBL" id="KAF1955245.1"/>
    </source>
</evidence>
<feature type="transmembrane region" description="Helical" evidence="2">
    <location>
        <begin position="1355"/>
        <end position="1378"/>
    </location>
</feature>
<dbReference type="EMBL" id="ML976995">
    <property type="protein sequence ID" value="KAF1955245.1"/>
    <property type="molecule type" value="Genomic_DNA"/>
</dbReference>
<dbReference type="Proteomes" id="UP000800035">
    <property type="component" value="Unassembled WGS sequence"/>
</dbReference>
<feature type="region of interest" description="Disordered" evidence="1">
    <location>
        <begin position="162"/>
        <end position="232"/>
    </location>
</feature>
<feature type="compositionally biased region" description="Polar residues" evidence="1">
    <location>
        <begin position="350"/>
        <end position="361"/>
    </location>
</feature>
<feature type="compositionally biased region" description="Acidic residues" evidence="1">
    <location>
        <begin position="869"/>
        <end position="886"/>
    </location>
</feature>
<reference evidence="3" key="1">
    <citation type="journal article" date="2020" name="Stud. Mycol.">
        <title>101 Dothideomycetes genomes: a test case for predicting lifestyles and emergence of pathogens.</title>
        <authorList>
            <person name="Haridas S."/>
            <person name="Albert R."/>
            <person name="Binder M."/>
            <person name="Bloem J."/>
            <person name="Labutti K."/>
            <person name="Salamov A."/>
            <person name="Andreopoulos B."/>
            <person name="Baker S."/>
            <person name="Barry K."/>
            <person name="Bills G."/>
            <person name="Bluhm B."/>
            <person name="Cannon C."/>
            <person name="Castanera R."/>
            <person name="Culley D."/>
            <person name="Daum C."/>
            <person name="Ezra D."/>
            <person name="Gonzalez J."/>
            <person name="Henrissat B."/>
            <person name="Kuo A."/>
            <person name="Liang C."/>
            <person name="Lipzen A."/>
            <person name="Lutzoni F."/>
            <person name="Magnuson J."/>
            <person name="Mondo S."/>
            <person name="Nolan M."/>
            <person name="Ohm R."/>
            <person name="Pangilinan J."/>
            <person name="Park H.-J."/>
            <person name="Ramirez L."/>
            <person name="Alfaro M."/>
            <person name="Sun H."/>
            <person name="Tritt A."/>
            <person name="Yoshinaga Y."/>
            <person name="Zwiers L.-H."/>
            <person name="Turgeon B."/>
            <person name="Goodwin S."/>
            <person name="Spatafora J."/>
            <person name="Crous P."/>
            <person name="Grigoriev I."/>
        </authorList>
    </citation>
    <scope>NUCLEOTIDE SEQUENCE</scope>
    <source>
        <strain evidence="3">CBS 675.92</strain>
    </source>
</reference>
<feature type="compositionally biased region" description="Low complexity" evidence="1">
    <location>
        <begin position="20"/>
        <end position="37"/>
    </location>
</feature>
<keyword evidence="4" id="KW-1185">Reference proteome</keyword>
<sequence>MAAYNSYAPSPRVGAIAQVTPTHSPHHSVNSSTSSRTPLQQLTLHEYRKQQYSPVPSIATPPGKTLRRKAAAPALNEIERAATPRPPLSTSRPPPRPLHISQSAHQLAYQPFPPSPPLFGGHHATTGHTLRSQSAEQYSQGGPVARDLSLETIGRVSNFKPIKRLPKPIPSPLAVTPPPPPPRFSTRRTTLEISIPSDTQTTPSSFSLSRFPQPPRQSDPLSPPNDENAPPRVATASFTTAAPVTPPATPAVIHYRGTSFDLVNPRDSLQFHDIVTPSRDFDSTDFLPLQSSDDLLSSAEMAPRRPLYGDLSAAYTSIIARRNEDADARAASASALDLPLPPVPAAQFRGTPTSSPYSSPLHSPGSLLEVSPLAVKKATHDSRFSLKQLTKSLTKRLSTKSTQDTAQEEELRDLSGSKVSLGSPSFEGEFPRPLAQSYLPGNTRSATYYDDPPSPVSPLQPGTAIRHQRDSDVSALQTPFGSQRYSSAPLASVIPDETATGNSCMYEWRAAYNPPQYNSAPLSSEIPEESSSEAEQEHQQRASMIEGDPLARPYYDDIASIYSGSSIYTSDTRPHSAYPRSIVSDRKSNHFARMSGGMDAIANEYKSGIMYSYPDSRCTSRRVSKPLEQEMFHRSLQQDNKTDTISKFIDQYKRGDSSNTSQPVLHEQRESGSGFPLSASGNVSDKPEGSRVTSGISQLEFGLPSTSENAQNPESTVPSIEAVRGRRPTKTYGIGLPPSSPPPQLASAFEYDEIFDSPPRPIRPGASEALSGVTSYGDTRQLLQLSQPVVGGYTPGQTLEPSSSYSQPEGVVSPPLSPHTPQEALDQADEIFDVMASRGRLQQDSIPAMWSRRGSGNLLLNKTRPADSVLEEQSEDDAQNAEEEGGSDAGDWETVGNTEKHRDRHVSLGGSIANYSSTDDSDHSSRDSMGFSRDLSQIQYQHPASMRSCQHPFTTSPSHVAMRTNSAPYKGLRSPPSSPPFSPTAPAFVNHPDPRVNNDGPHQDPTSLAPWVDVHAMSDKTTQELLASGPNDEIIYHDDADDKDTSFASSPGPSQPSHFNRADRYVTHHGNSFDKFTVVGSRGNVTGTPNGTGMREVGSSEADNSSPGISTSSPYDTRRMSTQSPGRIRGVRARNSLLSSASRRSSLTPQSPGFYAAPGRKTSIHMVSPGTVGSNPFAEMPHEKSPSQDTLFPHVVSESSSEDTNRRANWYSLRRARRNSRAAVPGQTKLRQMVLAPDAQTVASNSTHASRHAKTVGSGRPSTANTHTPLRPMASARSEPTVSTLTAYQHSPHLLCPERASDPVEEEERRKLSWVIFALFCIVPPMIILYRWYCDAIIANWTEGRLVHVSPKPKRIALVAGIAVNVGISGAILIPILVARAVGAL</sequence>
<feature type="compositionally biased region" description="Polar residues" evidence="1">
    <location>
        <begin position="795"/>
        <end position="807"/>
    </location>
</feature>
<feature type="region of interest" description="Disordered" evidence="1">
    <location>
        <begin position="1"/>
        <end position="37"/>
    </location>
</feature>
<accession>A0A6A5TRE1</accession>
<feature type="compositionally biased region" description="Polar residues" evidence="1">
    <location>
        <begin position="187"/>
        <end position="210"/>
    </location>
</feature>
<keyword evidence="2" id="KW-0472">Membrane</keyword>
<feature type="region of interest" description="Disordered" evidence="1">
    <location>
        <begin position="113"/>
        <end position="143"/>
    </location>
</feature>
<feature type="region of interest" description="Disordered" evidence="1">
    <location>
        <begin position="341"/>
        <end position="364"/>
    </location>
</feature>
<feature type="region of interest" description="Disordered" evidence="1">
    <location>
        <begin position="77"/>
        <end position="98"/>
    </location>
</feature>
<feature type="compositionally biased region" description="Pro residues" evidence="1">
    <location>
        <begin position="84"/>
        <end position="97"/>
    </location>
</feature>
<protein>
    <submittedName>
        <fullName evidence="3">Uncharacterized protein</fullName>
    </submittedName>
</protein>
<feature type="region of interest" description="Disordered" evidence="1">
    <location>
        <begin position="393"/>
        <end position="473"/>
    </location>
</feature>
<proteinExistence type="predicted"/>
<evidence type="ECO:0000256" key="2">
    <source>
        <dbReference type="SAM" id="Phobius"/>
    </source>
</evidence>
<feature type="compositionally biased region" description="Pro residues" evidence="1">
    <location>
        <begin position="167"/>
        <end position="183"/>
    </location>
</feature>
<feature type="region of interest" description="Disordered" evidence="1">
    <location>
        <begin position="652"/>
        <end position="695"/>
    </location>
</feature>
<feature type="region of interest" description="Disordered" evidence="1">
    <location>
        <begin position="1077"/>
        <end position="1124"/>
    </location>
</feature>
<feature type="region of interest" description="Disordered" evidence="1">
    <location>
        <begin position="1033"/>
        <end position="1058"/>
    </location>
</feature>
<feature type="compositionally biased region" description="Polar residues" evidence="1">
    <location>
        <begin position="1046"/>
        <end position="1058"/>
    </location>
</feature>
<feature type="compositionally biased region" description="Basic and acidic residues" evidence="1">
    <location>
        <begin position="1034"/>
        <end position="1045"/>
    </location>
</feature>
<feature type="region of interest" description="Disordered" evidence="1">
    <location>
        <begin position="868"/>
        <end position="930"/>
    </location>
</feature>
<dbReference type="OrthoDB" id="5353066at2759"/>
<feature type="compositionally biased region" description="Polar residues" evidence="1">
    <location>
        <begin position="126"/>
        <end position="140"/>
    </location>
</feature>
<gene>
    <name evidence="3" type="ORF">CC80DRAFT_90817</name>
</gene>
<keyword evidence="2" id="KW-0812">Transmembrane</keyword>
<feature type="compositionally biased region" description="Pro residues" evidence="1">
    <location>
        <begin position="212"/>
        <end position="223"/>
    </location>
</feature>
<evidence type="ECO:0000256" key="1">
    <source>
        <dbReference type="SAM" id="MobiDB-lite"/>
    </source>
</evidence>
<name>A0A6A5TRE1_9PLEO</name>
<feature type="region of interest" description="Disordered" evidence="1">
    <location>
        <begin position="1241"/>
        <end position="1277"/>
    </location>
</feature>